<gene>
    <name evidence="6" type="ORF">JTE90_014750</name>
</gene>
<dbReference type="GO" id="GO:0008270">
    <property type="term" value="F:zinc ion binding"/>
    <property type="evidence" value="ECO:0007669"/>
    <property type="project" value="InterPro"/>
</dbReference>
<dbReference type="InterPro" id="IPR034035">
    <property type="entry name" value="Astacin-like_dom"/>
</dbReference>
<dbReference type="InterPro" id="IPR006026">
    <property type="entry name" value="Peptidase_Metallo"/>
</dbReference>
<evidence type="ECO:0000313" key="6">
    <source>
        <dbReference type="EMBL" id="KAG8186674.1"/>
    </source>
</evidence>
<keyword evidence="4" id="KW-0862">Zinc</keyword>
<feature type="signal peptide" evidence="4">
    <location>
        <begin position="1"/>
        <end position="20"/>
    </location>
</feature>
<evidence type="ECO:0000256" key="1">
    <source>
        <dbReference type="ARBA" id="ARBA00011245"/>
    </source>
</evidence>
<evidence type="ECO:0000313" key="7">
    <source>
        <dbReference type="Proteomes" id="UP000827092"/>
    </source>
</evidence>
<dbReference type="PANTHER" id="PTHR10127:SF850">
    <property type="entry name" value="METALLOENDOPEPTIDASE"/>
    <property type="match status" value="1"/>
</dbReference>
<organism evidence="6 7">
    <name type="scientific">Oedothorax gibbosus</name>
    <dbReference type="NCBI Taxonomy" id="931172"/>
    <lineage>
        <taxon>Eukaryota</taxon>
        <taxon>Metazoa</taxon>
        <taxon>Ecdysozoa</taxon>
        <taxon>Arthropoda</taxon>
        <taxon>Chelicerata</taxon>
        <taxon>Arachnida</taxon>
        <taxon>Araneae</taxon>
        <taxon>Araneomorphae</taxon>
        <taxon>Entelegynae</taxon>
        <taxon>Araneoidea</taxon>
        <taxon>Linyphiidae</taxon>
        <taxon>Erigoninae</taxon>
        <taxon>Oedothorax</taxon>
    </lineage>
</organism>
<feature type="chain" id="PRO_5043098157" description="Metalloendopeptidase" evidence="4">
    <location>
        <begin position="21"/>
        <end position="233"/>
    </location>
</feature>
<dbReference type="InterPro" id="IPR001506">
    <property type="entry name" value="Peptidase_M12A"/>
</dbReference>
<dbReference type="SUPFAM" id="SSF55486">
    <property type="entry name" value="Metalloproteases ('zincins'), catalytic domain"/>
    <property type="match status" value="1"/>
</dbReference>
<evidence type="ECO:0000256" key="4">
    <source>
        <dbReference type="RuleBase" id="RU361183"/>
    </source>
</evidence>
<keyword evidence="4" id="KW-0378">Hydrolase</keyword>
<comment type="caution">
    <text evidence="6">The sequence shown here is derived from an EMBL/GenBank/DDBJ whole genome shotgun (WGS) entry which is preliminary data.</text>
</comment>
<dbReference type="SMART" id="SM00235">
    <property type="entry name" value="ZnMc"/>
    <property type="match status" value="1"/>
</dbReference>
<feature type="domain" description="Peptidase M12A" evidence="5">
    <location>
        <begin position="34"/>
        <end position="233"/>
    </location>
</feature>
<dbReference type="EMBL" id="JAFNEN010000294">
    <property type="protein sequence ID" value="KAG8186674.1"/>
    <property type="molecule type" value="Genomic_DNA"/>
</dbReference>
<dbReference type="PROSITE" id="PS51864">
    <property type="entry name" value="ASTACIN"/>
    <property type="match status" value="1"/>
</dbReference>
<comment type="cofactor">
    <cofactor evidence="4">
        <name>Zn(2+)</name>
        <dbReference type="ChEBI" id="CHEBI:29105"/>
    </cofactor>
    <text evidence="4">Binds 1 zinc ion per subunit.</text>
</comment>
<sequence>MFWKIHIGTISLSFLFGVHLEVSMVSLGSSDSDKTVDDLEETSHRWPGYPGKGDIPFVIDPSLASLEPIIFNAMDIYNNLTCIKFIPRTDQPDYVDITPGECDAPVGRLGGRQALVLGPGCEHLGNILHELGHAIGLDDQHKRSDRDLYITINDRNIKEGNQHYFTKNKPSKDTLSTPYDFKSIMHQGNYYKSKSPGSLKTLEAMTGEKLLELNEKFGITSTDIDMIQYLYKC</sequence>
<evidence type="ECO:0000256" key="2">
    <source>
        <dbReference type="ARBA" id="ARBA00025529"/>
    </source>
</evidence>
<keyword evidence="4" id="KW-0479">Metal-binding</keyword>
<feature type="active site" evidence="3">
    <location>
        <position position="130"/>
    </location>
</feature>
<dbReference type="CDD" id="cd04280">
    <property type="entry name" value="ZnMc_astacin_like"/>
    <property type="match status" value="1"/>
</dbReference>
<evidence type="ECO:0000256" key="3">
    <source>
        <dbReference type="PROSITE-ProRule" id="PRU01211"/>
    </source>
</evidence>
<comment type="caution">
    <text evidence="3">Lacks conserved residue(s) required for the propagation of feature annotation.</text>
</comment>
<proteinExistence type="predicted"/>
<dbReference type="InterPro" id="IPR024079">
    <property type="entry name" value="MetalloPept_cat_dom_sf"/>
</dbReference>
<reference evidence="6 7" key="1">
    <citation type="journal article" date="2022" name="Nat. Ecol. Evol.">
        <title>A masculinizing supergene underlies an exaggerated male reproductive morph in a spider.</title>
        <authorList>
            <person name="Hendrickx F."/>
            <person name="De Corte Z."/>
            <person name="Sonet G."/>
            <person name="Van Belleghem S.M."/>
            <person name="Kostlbacher S."/>
            <person name="Vangestel C."/>
        </authorList>
    </citation>
    <scope>NUCLEOTIDE SEQUENCE [LARGE SCALE GENOMIC DNA]</scope>
    <source>
        <strain evidence="6">W744_W776</strain>
    </source>
</reference>
<accession>A0AAV6UR55</accession>
<dbReference type="PRINTS" id="PR00480">
    <property type="entry name" value="ASTACIN"/>
</dbReference>
<dbReference type="AlphaFoldDB" id="A0AAV6UR55"/>
<comment type="function">
    <text evidence="2">Zinc metalloprotease. Provoques deadhesion of endothelial cells from cell cultures, and also degradation of fibronectin, fibrinogen and gelatin in vitro. Its role in the venom is not fully understood but it might act as a spreading factor that facilitates diffusion of other venom toxins. Alternatively, it might be involved in the proteolytic processing of other venom toxins or it might play a role in extra-oral digestion of prey.</text>
</comment>
<dbReference type="GO" id="GO:0004222">
    <property type="term" value="F:metalloendopeptidase activity"/>
    <property type="evidence" value="ECO:0007669"/>
    <property type="project" value="UniProtKB-UniRule"/>
</dbReference>
<evidence type="ECO:0000259" key="5">
    <source>
        <dbReference type="PROSITE" id="PS51864"/>
    </source>
</evidence>
<dbReference type="GO" id="GO:0006508">
    <property type="term" value="P:proteolysis"/>
    <property type="evidence" value="ECO:0007669"/>
    <property type="project" value="UniProtKB-KW"/>
</dbReference>
<keyword evidence="4" id="KW-0482">Metalloprotease</keyword>
<dbReference type="PANTHER" id="PTHR10127">
    <property type="entry name" value="DISCOIDIN, CUB, EGF, LAMININ , AND ZINC METALLOPROTEASE DOMAIN CONTAINING"/>
    <property type="match status" value="1"/>
</dbReference>
<keyword evidence="7" id="KW-1185">Reference proteome</keyword>
<dbReference type="Proteomes" id="UP000827092">
    <property type="component" value="Unassembled WGS sequence"/>
</dbReference>
<keyword evidence="4" id="KW-0645">Protease</keyword>
<name>A0AAV6UR55_9ARAC</name>
<protein>
    <recommendedName>
        <fullName evidence="4">Metalloendopeptidase</fullName>
        <ecNumber evidence="4">3.4.24.-</ecNumber>
    </recommendedName>
</protein>
<dbReference type="EC" id="3.4.24.-" evidence="4"/>
<comment type="subunit">
    <text evidence="1">Monomer.</text>
</comment>
<keyword evidence="4" id="KW-0732">Signal</keyword>
<dbReference type="Pfam" id="PF01400">
    <property type="entry name" value="Astacin"/>
    <property type="match status" value="1"/>
</dbReference>
<dbReference type="Gene3D" id="3.40.390.10">
    <property type="entry name" value="Collagenase (Catalytic Domain)"/>
    <property type="match status" value="1"/>
</dbReference>